<dbReference type="AlphaFoldDB" id="A0A6N2NE58"/>
<evidence type="ECO:0000313" key="1">
    <source>
        <dbReference type="EMBL" id="VFU65401.1"/>
    </source>
</evidence>
<gene>
    <name evidence="1" type="ORF">SVIM_LOCUS501883</name>
</gene>
<organism evidence="1">
    <name type="scientific">Salix viminalis</name>
    <name type="common">Common osier</name>
    <name type="synonym">Basket willow</name>
    <dbReference type="NCBI Taxonomy" id="40686"/>
    <lineage>
        <taxon>Eukaryota</taxon>
        <taxon>Viridiplantae</taxon>
        <taxon>Streptophyta</taxon>
        <taxon>Embryophyta</taxon>
        <taxon>Tracheophyta</taxon>
        <taxon>Spermatophyta</taxon>
        <taxon>Magnoliopsida</taxon>
        <taxon>eudicotyledons</taxon>
        <taxon>Gunneridae</taxon>
        <taxon>Pentapetalae</taxon>
        <taxon>rosids</taxon>
        <taxon>fabids</taxon>
        <taxon>Malpighiales</taxon>
        <taxon>Salicaceae</taxon>
        <taxon>Saliceae</taxon>
        <taxon>Salix</taxon>
    </lineage>
</organism>
<reference evidence="1" key="1">
    <citation type="submission" date="2019-03" db="EMBL/GenBank/DDBJ databases">
        <authorList>
            <person name="Mank J."/>
            <person name="Almeida P."/>
        </authorList>
    </citation>
    <scope>NUCLEOTIDE SEQUENCE</scope>
    <source>
        <strain evidence="1">78183</strain>
    </source>
</reference>
<name>A0A6N2NE58_SALVM</name>
<protein>
    <submittedName>
        <fullName evidence="1">Uncharacterized protein</fullName>
    </submittedName>
</protein>
<proteinExistence type="predicted"/>
<dbReference type="EMBL" id="CAADRP010002285">
    <property type="protein sequence ID" value="VFU65401.1"/>
    <property type="molecule type" value="Genomic_DNA"/>
</dbReference>
<sequence length="114" mass="13056">MDTTAVWWSLALSPIPSMFYQIKNARCLTAWKHYKEYRVDETGEEDGDISYTSRIRSSKVNGVSKKMEIGKIGGRTVGPVEALHSKDFEARWKQDREYAPGLVLLKGMEKRLDT</sequence>
<accession>A0A6N2NE58</accession>